<evidence type="ECO:0000256" key="1">
    <source>
        <dbReference type="ARBA" id="ARBA00023242"/>
    </source>
</evidence>
<evidence type="ECO:0000259" key="3">
    <source>
        <dbReference type="PROSITE" id="PS50048"/>
    </source>
</evidence>
<sequence>MTFPSAGCQTCKLRRIKCDETQPVCQRCMKSGRMCQGMRRPGSVVHSENSYASGNKKRPRGPRSTFAVEAMRSSKPAPQHGLVDLKAEATGYYVHYYLQSLPNILDISKSVLDDFMPIWLSKAENRMLDLALSSMALAVFSQARQHTRAALDASTNYQQLLRTTRGTICSLYEGNIDAWLLAIFFMSRYEQVVHLPRQRHSTATSAVNLQTFSHHDGALAILKTWKESLSHYHPPTSIIKHTRRGMIRSALLRKLALPDWILDGAAFGEEGWELEYDYLSVRITNLRYQVSLLVKEAATQDTSPEFTSAARALNNEACEIDNGLKVWNSRFPHAWSTQRHTLSDPPPLPTTFFYSSTVLTCSSVAYTAVWSQYYAMRMLHNSTHLKILGLCHPNPDAFDETQRLECVSCVENMANDLASSIPFSLKKFEVVDNTNSSEDQTLVTMITNDDLKPPLASMTVWPLSIASCLGDVKVEQRLWFRDILSRLGRMLGDRVIESEGDQWFEL</sequence>
<dbReference type="GeneID" id="41987263"/>
<dbReference type="RefSeq" id="XP_031003291.1">
    <property type="nucleotide sequence ID" value="XM_031151997.1"/>
</dbReference>
<comment type="caution">
    <text evidence="4">The sequence shown here is derived from an EMBL/GenBank/DDBJ whole genome shotgun (WGS) entry which is preliminary data.</text>
</comment>
<dbReference type="GO" id="GO:0008270">
    <property type="term" value="F:zinc ion binding"/>
    <property type="evidence" value="ECO:0007669"/>
    <property type="project" value="InterPro"/>
</dbReference>
<evidence type="ECO:0000313" key="4">
    <source>
        <dbReference type="EMBL" id="TVY24503.1"/>
    </source>
</evidence>
<name>A0A8H8QXD5_9HELO</name>
<keyword evidence="1" id="KW-0539">Nucleus</keyword>
<dbReference type="OrthoDB" id="2991872at2759"/>
<evidence type="ECO:0000313" key="5">
    <source>
        <dbReference type="Proteomes" id="UP000431533"/>
    </source>
</evidence>
<dbReference type="InterPro" id="IPR036864">
    <property type="entry name" value="Zn2-C6_fun-type_DNA-bd_sf"/>
</dbReference>
<gene>
    <name evidence="4" type="ORF">LHYA1_G007065</name>
</gene>
<dbReference type="Gene3D" id="4.10.240.10">
    <property type="entry name" value="Zn(2)-C6 fungal-type DNA-binding domain"/>
    <property type="match status" value="1"/>
</dbReference>
<feature type="region of interest" description="Disordered" evidence="2">
    <location>
        <begin position="39"/>
        <end position="62"/>
    </location>
</feature>
<dbReference type="InterPro" id="IPR053175">
    <property type="entry name" value="DHMBA_Reg_Transcription_Factor"/>
</dbReference>
<dbReference type="PANTHER" id="PTHR38791">
    <property type="entry name" value="ZN(II)2CYS6 TRANSCRIPTION FACTOR (EUROFUNG)-RELATED-RELATED"/>
    <property type="match status" value="1"/>
</dbReference>
<dbReference type="Proteomes" id="UP000431533">
    <property type="component" value="Unassembled WGS sequence"/>
</dbReference>
<dbReference type="PROSITE" id="PS00463">
    <property type="entry name" value="ZN2_CY6_FUNGAL_1"/>
    <property type="match status" value="1"/>
</dbReference>
<proteinExistence type="predicted"/>
<feature type="domain" description="Zn(2)-C6 fungal-type" evidence="3">
    <location>
        <begin position="7"/>
        <end position="35"/>
    </location>
</feature>
<organism evidence="4 5">
    <name type="scientific">Lachnellula hyalina</name>
    <dbReference type="NCBI Taxonomy" id="1316788"/>
    <lineage>
        <taxon>Eukaryota</taxon>
        <taxon>Fungi</taxon>
        <taxon>Dikarya</taxon>
        <taxon>Ascomycota</taxon>
        <taxon>Pezizomycotina</taxon>
        <taxon>Leotiomycetes</taxon>
        <taxon>Helotiales</taxon>
        <taxon>Lachnaceae</taxon>
        <taxon>Lachnellula</taxon>
    </lineage>
</organism>
<protein>
    <submittedName>
        <fullName evidence="4">Putative transcriptional regulatory protein</fullName>
    </submittedName>
</protein>
<dbReference type="Pfam" id="PF00172">
    <property type="entry name" value="Zn_clus"/>
    <property type="match status" value="1"/>
</dbReference>
<dbReference type="SMART" id="SM00066">
    <property type="entry name" value="GAL4"/>
    <property type="match status" value="1"/>
</dbReference>
<dbReference type="PROSITE" id="PS50048">
    <property type="entry name" value="ZN2_CY6_FUNGAL_2"/>
    <property type="match status" value="1"/>
</dbReference>
<accession>A0A8H8QXD5</accession>
<keyword evidence="5" id="KW-1185">Reference proteome</keyword>
<dbReference type="GO" id="GO:0000981">
    <property type="term" value="F:DNA-binding transcription factor activity, RNA polymerase II-specific"/>
    <property type="evidence" value="ECO:0007669"/>
    <property type="project" value="InterPro"/>
</dbReference>
<dbReference type="PANTHER" id="PTHR38791:SF11">
    <property type="entry name" value="ZN(II)2CYS6 TRANSCRIPTION FACTOR (EUROFUNG)"/>
    <property type="match status" value="1"/>
</dbReference>
<evidence type="ECO:0000256" key="2">
    <source>
        <dbReference type="SAM" id="MobiDB-lite"/>
    </source>
</evidence>
<dbReference type="SUPFAM" id="SSF57701">
    <property type="entry name" value="Zn2/Cys6 DNA-binding domain"/>
    <property type="match status" value="1"/>
</dbReference>
<reference evidence="4 5" key="1">
    <citation type="submission" date="2018-05" db="EMBL/GenBank/DDBJ databases">
        <title>Genome sequencing and assembly of the regulated plant pathogen Lachnellula willkommii and related sister species for the development of diagnostic species identification markers.</title>
        <authorList>
            <person name="Giroux E."/>
            <person name="Bilodeau G."/>
        </authorList>
    </citation>
    <scope>NUCLEOTIDE SEQUENCE [LARGE SCALE GENOMIC DNA]</scope>
    <source>
        <strain evidence="4 5">CBS 185.66</strain>
    </source>
</reference>
<dbReference type="AlphaFoldDB" id="A0A8H8QXD5"/>
<dbReference type="CDD" id="cd00067">
    <property type="entry name" value="GAL4"/>
    <property type="match status" value="1"/>
</dbReference>
<dbReference type="InterPro" id="IPR001138">
    <property type="entry name" value="Zn2Cys6_DnaBD"/>
</dbReference>
<dbReference type="EMBL" id="QGMH01000128">
    <property type="protein sequence ID" value="TVY24503.1"/>
    <property type="molecule type" value="Genomic_DNA"/>
</dbReference>